<sequence>MNYLLLLLPVLAQARISIKMVASTKENVAKIEYDGREEHVITDKDRDTFGLSDGMVKTAVNNYFGERPTDVYLKSKTPWGDLYEKYNWPQVRLILSPIQAKVLGVQSEPVIINSQEFSNNSTEEAKFTATISQTIEDTVSNSWSKGGEFTLGQEISYSCEFAGVGVSGTTSMSYTASWGQETSKSKSLTVGSSTGVEVTVKPGKATQVSLTATRGTMDAQVDYKAKLEGSVVCNYENTFKNHHFWSLNVNSLLPAVGLPKEIASRETMKIGFYSNVNANVQSV</sequence>
<dbReference type="AlphaFoldDB" id="A0AAU6PBD9"/>
<accession>A0AAU6PBD9</accession>
<reference evidence="1" key="1">
    <citation type="journal article" date="2024" name="Sci. Rep.">
        <title>Phylogeny, envenomation syndrome, and membrane-permeabilising venom produced by Australia's 'electric' caterpillar Comana monomorpha (Lepidoptera: Limacodidae).</title>
        <authorList>
            <person name="Goudarzi M.H."/>
            <person name="Robinson S.D."/>
            <person name="Cardoso F.C."/>
            <person name="Mitchell M.L."/>
            <person name="Cook L.G."/>
            <person name="King G.F."/>
            <person name="Walker A.A."/>
        </authorList>
    </citation>
    <scope>NUCLEOTIDE SEQUENCE</scope>
    <source>
        <strain evidence="1">U_LCTX_66_Cm1</strain>
    </source>
</reference>
<dbReference type="EMBL" id="PP480802">
    <property type="protein sequence ID" value="WXB20533.1"/>
    <property type="molecule type" value="mRNA"/>
</dbReference>
<organism evidence="1">
    <name type="scientific">Comana monomorpha</name>
    <dbReference type="NCBI Taxonomy" id="1555636"/>
    <lineage>
        <taxon>Eukaryota</taxon>
        <taxon>Metazoa</taxon>
        <taxon>Ecdysozoa</taxon>
        <taxon>Arthropoda</taxon>
        <taxon>Hexapoda</taxon>
        <taxon>Insecta</taxon>
        <taxon>Pterygota</taxon>
        <taxon>Neoptera</taxon>
        <taxon>Endopterygota</taxon>
        <taxon>Lepidoptera</taxon>
        <taxon>Glossata</taxon>
        <taxon>Ditrysia</taxon>
        <taxon>Zygaenoidea</taxon>
        <taxon>Limacodidae</taxon>
        <taxon>Comana</taxon>
    </lineage>
</organism>
<name>A0AAU6PBD9_9NEOP</name>
<dbReference type="Gene3D" id="2.170.15.10">
    <property type="entry name" value="Proaerolysin, chain A, domain 3"/>
    <property type="match status" value="1"/>
</dbReference>
<protein>
    <submittedName>
        <fullName evidence="1">Venom peptide</fullName>
    </submittedName>
</protein>
<evidence type="ECO:0000313" key="1">
    <source>
        <dbReference type="EMBL" id="WXB20533.1"/>
    </source>
</evidence>
<dbReference type="SUPFAM" id="SSF56973">
    <property type="entry name" value="Aerolisin/ETX pore-forming domain"/>
    <property type="match status" value="1"/>
</dbReference>
<dbReference type="CDD" id="cd20235">
    <property type="entry name" value="PFM_spherulin-2a-like"/>
    <property type="match status" value="1"/>
</dbReference>
<proteinExistence type="evidence at transcript level"/>